<organism evidence="2 3">
    <name type="scientific">Reticulomyxa filosa</name>
    <dbReference type="NCBI Taxonomy" id="46433"/>
    <lineage>
        <taxon>Eukaryota</taxon>
        <taxon>Sar</taxon>
        <taxon>Rhizaria</taxon>
        <taxon>Retaria</taxon>
        <taxon>Foraminifera</taxon>
        <taxon>Monothalamids</taxon>
        <taxon>Reticulomyxidae</taxon>
        <taxon>Reticulomyxa</taxon>
    </lineage>
</organism>
<reference evidence="2 3" key="1">
    <citation type="journal article" date="2013" name="Curr. Biol.">
        <title>The Genome of the Foraminiferan Reticulomyxa filosa.</title>
        <authorList>
            <person name="Glockner G."/>
            <person name="Hulsmann N."/>
            <person name="Schleicher M."/>
            <person name="Noegel A.A."/>
            <person name="Eichinger L."/>
            <person name="Gallinger C."/>
            <person name="Pawlowski J."/>
            <person name="Sierra R."/>
            <person name="Euteneuer U."/>
            <person name="Pillet L."/>
            <person name="Moustafa A."/>
            <person name="Platzer M."/>
            <person name="Groth M."/>
            <person name="Szafranski K."/>
            <person name="Schliwa M."/>
        </authorList>
    </citation>
    <scope>NUCLEOTIDE SEQUENCE [LARGE SCALE GENOMIC DNA]</scope>
</reference>
<evidence type="ECO:0000256" key="1">
    <source>
        <dbReference type="SAM" id="MobiDB-lite"/>
    </source>
</evidence>
<dbReference type="Gene3D" id="3.30.70.2760">
    <property type="match status" value="1"/>
</dbReference>
<keyword evidence="3" id="KW-1185">Reference proteome</keyword>
<dbReference type="Proteomes" id="UP000023152">
    <property type="component" value="Unassembled WGS sequence"/>
</dbReference>
<evidence type="ECO:0000313" key="3">
    <source>
        <dbReference type="Proteomes" id="UP000023152"/>
    </source>
</evidence>
<feature type="compositionally biased region" description="Low complexity" evidence="1">
    <location>
        <begin position="88"/>
        <end position="103"/>
    </location>
</feature>
<gene>
    <name evidence="2" type="ORF">RFI_27199</name>
</gene>
<dbReference type="EMBL" id="ASPP01023606">
    <property type="protein sequence ID" value="ETO10179.1"/>
    <property type="molecule type" value="Genomic_DNA"/>
</dbReference>
<sequence length="280" mass="32345">MYALLCLQTYSPFAIARKNKDDFLQAKQLITRLKQRDIYRCCGSHLMSVHDWVDMVTTLQAESLSKDVEKSVCKAGQKQCETKVNETVNEINSNNNNNNNNNENENENNKRRSSIVVEPTKEEPTNSKNSPLLNYKLAESLLHDKLWQTMQELGIVANDMTKSDVIVQLMSLSYGMEDSNPIDNVFFFRTKTPNLVCLFAFKEKVNLTEISKLATQEYKEIIFRMYVKHNQVMSFFTSFLFFPIEIDNYVKDTLYVLCAVGKGWRKGMEPFLSTLSTFQS</sequence>
<evidence type="ECO:0000313" key="2">
    <source>
        <dbReference type="EMBL" id="ETO10179.1"/>
    </source>
</evidence>
<name>X6M8D2_RETFI</name>
<dbReference type="AlphaFoldDB" id="X6M8D2"/>
<dbReference type="OrthoDB" id="9991235at2759"/>
<comment type="caution">
    <text evidence="2">The sequence shown here is derived from an EMBL/GenBank/DDBJ whole genome shotgun (WGS) entry which is preliminary data.</text>
</comment>
<protein>
    <submittedName>
        <fullName evidence="2">Uncharacterized protein</fullName>
    </submittedName>
</protein>
<feature type="region of interest" description="Disordered" evidence="1">
    <location>
        <begin position="88"/>
        <end position="112"/>
    </location>
</feature>
<proteinExistence type="predicted"/>
<accession>X6M8D2</accession>